<dbReference type="Proteomes" id="UP001222800">
    <property type="component" value="Chromosome"/>
</dbReference>
<dbReference type="SUPFAM" id="SSF55874">
    <property type="entry name" value="ATPase domain of HSP90 chaperone/DNA topoisomerase II/histidine kinase"/>
    <property type="match status" value="1"/>
</dbReference>
<dbReference type="SUPFAM" id="SSF47384">
    <property type="entry name" value="Homodimeric domain of signal transducing histidine kinase"/>
    <property type="match status" value="1"/>
</dbReference>
<dbReference type="InterPro" id="IPR050351">
    <property type="entry name" value="BphY/WalK/GraS-like"/>
</dbReference>
<name>A0ABY8EE47_9FIRM</name>
<keyword evidence="5" id="KW-0808">Transferase</keyword>
<dbReference type="EMBL" id="CP120733">
    <property type="protein sequence ID" value="WFD11192.1"/>
    <property type="molecule type" value="Genomic_DNA"/>
</dbReference>
<keyword evidence="6 12" id="KW-0418">Kinase</keyword>
<evidence type="ECO:0000256" key="8">
    <source>
        <dbReference type="SAM" id="Coils"/>
    </source>
</evidence>
<keyword evidence="9" id="KW-0472">Membrane</keyword>
<evidence type="ECO:0000256" key="9">
    <source>
        <dbReference type="SAM" id="Phobius"/>
    </source>
</evidence>
<dbReference type="PANTHER" id="PTHR45453">
    <property type="entry name" value="PHOSPHATE REGULON SENSOR PROTEIN PHOR"/>
    <property type="match status" value="1"/>
</dbReference>
<keyword evidence="13" id="KW-1185">Reference proteome</keyword>
<reference evidence="12 13" key="1">
    <citation type="submission" date="2023-03" db="EMBL/GenBank/DDBJ databases">
        <title>Complete genome sequence of Tepidibacter sp. SWIR-1, isolated from a deep-sea hydrothermal vent.</title>
        <authorList>
            <person name="Li X."/>
        </authorList>
    </citation>
    <scope>NUCLEOTIDE SEQUENCE [LARGE SCALE GENOMIC DNA]</scope>
    <source>
        <strain evidence="12 13">SWIR-1</strain>
    </source>
</reference>
<dbReference type="CDD" id="cd00075">
    <property type="entry name" value="HATPase"/>
    <property type="match status" value="1"/>
</dbReference>
<dbReference type="PANTHER" id="PTHR45453:SF3">
    <property type="entry name" value="HISTIDINE KINASE"/>
    <property type="match status" value="1"/>
</dbReference>
<keyword evidence="4" id="KW-0597">Phosphoprotein</keyword>
<evidence type="ECO:0000256" key="7">
    <source>
        <dbReference type="ARBA" id="ARBA00023012"/>
    </source>
</evidence>
<dbReference type="SMART" id="SM00388">
    <property type="entry name" value="HisKA"/>
    <property type="match status" value="1"/>
</dbReference>
<feature type="domain" description="HAMP" evidence="11">
    <location>
        <begin position="288"/>
        <end position="340"/>
    </location>
</feature>
<evidence type="ECO:0000256" key="1">
    <source>
        <dbReference type="ARBA" id="ARBA00000085"/>
    </source>
</evidence>
<dbReference type="Pfam" id="PF00512">
    <property type="entry name" value="HisKA"/>
    <property type="match status" value="1"/>
</dbReference>
<evidence type="ECO:0000259" key="11">
    <source>
        <dbReference type="PROSITE" id="PS50885"/>
    </source>
</evidence>
<dbReference type="GO" id="GO:0016301">
    <property type="term" value="F:kinase activity"/>
    <property type="evidence" value="ECO:0007669"/>
    <property type="project" value="UniProtKB-KW"/>
</dbReference>
<evidence type="ECO:0000256" key="2">
    <source>
        <dbReference type="ARBA" id="ARBA00004370"/>
    </source>
</evidence>
<comment type="subcellular location">
    <subcellularLocation>
        <location evidence="2">Membrane</location>
    </subcellularLocation>
</comment>
<sequence length="586" mass="68003">MKYKGITFKLFIVTTVFFMFFLIVNMILQTVFFEDFYRDRKIDTLENNIEKFTNEYLTINNKKNIHKKLNIFSDENNALIAILDKDGLIKYTDDFDVIITDSTGKNTKVLLNNFIDIYQVESLNIEVGENISFEGAYLNEEESILVPLSMEIDGTFFWGYESDINKTTQIINGKVEKINIPSNMDNLQVYDDYMFVDLANEFFWDNKEANFELDGEVINYSYTDAFSGMENIVFVKPVIRNGDTEEMIFVISSLQQIDEAMIIMKEYYVYVFIAALLFILILAFVYSKMISAPLVKINKSAVKMANLDFSSYCDINSKDEIGSLANSLNSLSKNLNSTLNELKGANKKLEEDIEKEKKLEKMRKEFISSASHELKTPLGIIKGFAEGIKDGIYENKKEHYLDVIIDETEKMNDLVLDMLELSKLESKSYKLNKEEFIIDKLIYEVIDKFKYHIQDKKINIKLDIEEKNILVYCDKRKIEQVIVNFFSNAIRHTEILGSINIGIRAQDMRICIHIENSGENIPKEKIDKIWDRFYRVEESRHRQSGGTGLGLSIIKNILELHESEYGVKNTDDGVSFYFTLQKSPFK</sequence>
<dbReference type="Pfam" id="PF02518">
    <property type="entry name" value="HATPase_c"/>
    <property type="match status" value="1"/>
</dbReference>
<evidence type="ECO:0000313" key="13">
    <source>
        <dbReference type="Proteomes" id="UP001222800"/>
    </source>
</evidence>
<accession>A0ABY8EE47</accession>
<evidence type="ECO:0000256" key="5">
    <source>
        <dbReference type="ARBA" id="ARBA00022679"/>
    </source>
</evidence>
<dbReference type="PROSITE" id="PS50109">
    <property type="entry name" value="HIS_KIN"/>
    <property type="match status" value="1"/>
</dbReference>
<dbReference type="Gene3D" id="1.10.287.130">
    <property type="match status" value="1"/>
</dbReference>
<comment type="catalytic activity">
    <reaction evidence="1">
        <text>ATP + protein L-histidine = ADP + protein N-phospho-L-histidine.</text>
        <dbReference type="EC" id="2.7.13.3"/>
    </reaction>
</comment>
<evidence type="ECO:0000313" key="12">
    <source>
        <dbReference type="EMBL" id="WFD11192.1"/>
    </source>
</evidence>
<keyword evidence="9" id="KW-0812">Transmembrane</keyword>
<dbReference type="InterPro" id="IPR036097">
    <property type="entry name" value="HisK_dim/P_sf"/>
</dbReference>
<dbReference type="InterPro" id="IPR003594">
    <property type="entry name" value="HATPase_dom"/>
</dbReference>
<dbReference type="SUPFAM" id="SSF158472">
    <property type="entry name" value="HAMP domain-like"/>
    <property type="match status" value="1"/>
</dbReference>
<proteinExistence type="predicted"/>
<dbReference type="SMART" id="SM00387">
    <property type="entry name" value="HATPase_c"/>
    <property type="match status" value="1"/>
</dbReference>
<protein>
    <recommendedName>
        <fullName evidence="3">histidine kinase</fullName>
        <ecNumber evidence="3">2.7.13.3</ecNumber>
    </recommendedName>
</protein>
<feature type="transmembrane region" description="Helical" evidence="9">
    <location>
        <begin position="6"/>
        <end position="28"/>
    </location>
</feature>
<evidence type="ECO:0000259" key="10">
    <source>
        <dbReference type="PROSITE" id="PS50109"/>
    </source>
</evidence>
<keyword evidence="8" id="KW-0175">Coiled coil</keyword>
<feature type="coiled-coil region" evidence="8">
    <location>
        <begin position="328"/>
        <end position="362"/>
    </location>
</feature>
<feature type="transmembrane region" description="Helical" evidence="9">
    <location>
        <begin position="267"/>
        <end position="286"/>
    </location>
</feature>
<keyword evidence="7" id="KW-0902">Two-component regulatory system</keyword>
<dbReference type="CDD" id="cd06225">
    <property type="entry name" value="HAMP"/>
    <property type="match status" value="1"/>
</dbReference>
<dbReference type="RefSeq" id="WP_277733180.1">
    <property type="nucleotide sequence ID" value="NZ_CP120733.1"/>
</dbReference>
<gene>
    <name evidence="12" type="ORF">P4S50_03690</name>
</gene>
<dbReference type="CDD" id="cd00082">
    <property type="entry name" value="HisKA"/>
    <property type="match status" value="1"/>
</dbReference>
<dbReference type="PROSITE" id="PS50885">
    <property type="entry name" value="HAMP"/>
    <property type="match status" value="1"/>
</dbReference>
<dbReference type="Gene3D" id="3.30.565.10">
    <property type="entry name" value="Histidine kinase-like ATPase, C-terminal domain"/>
    <property type="match status" value="1"/>
</dbReference>
<keyword evidence="9" id="KW-1133">Transmembrane helix</keyword>
<dbReference type="InterPro" id="IPR003661">
    <property type="entry name" value="HisK_dim/P_dom"/>
</dbReference>
<evidence type="ECO:0000256" key="4">
    <source>
        <dbReference type="ARBA" id="ARBA00022553"/>
    </source>
</evidence>
<evidence type="ECO:0000256" key="6">
    <source>
        <dbReference type="ARBA" id="ARBA00022777"/>
    </source>
</evidence>
<evidence type="ECO:0000256" key="3">
    <source>
        <dbReference type="ARBA" id="ARBA00012438"/>
    </source>
</evidence>
<feature type="domain" description="Histidine kinase" evidence="10">
    <location>
        <begin position="369"/>
        <end position="584"/>
    </location>
</feature>
<dbReference type="Pfam" id="PF00672">
    <property type="entry name" value="HAMP"/>
    <property type="match status" value="1"/>
</dbReference>
<dbReference type="EC" id="2.7.13.3" evidence="3"/>
<dbReference type="PRINTS" id="PR00344">
    <property type="entry name" value="BCTRLSENSOR"/>
</dbReference>
<dbReference type="InterPro" id="IPR005467">
    <property type="entry name" value="His_kinase_dom"/>
</dbReference>
<dbReference type="InterPro" id="IPR004358">
    <property type="entry name" value="Sig_transdc_His_kin-like_C"/>
</dbReference>
<organism evidence="12 13">
    <name type="scientific">Tepidibacter hydrothermalis</name>
    <dbReference type="NCBI Taxonomy" id="3036126"/>
    <lineage>
        <taxon>Bacteria</taxon>
        <taxon>Bacillati</taxon>
        <taxon>Bacillota</taxon>
        <taxon>Clostridia</taxon>
        <taxon>Peptostreptococcales</taxon>
        <taxon>Peptostreptococcaceae</taxon>
        <taxon>Tepidibacter</taxon>
    </lineage>
</organism>
<dbReference type="InterPro" id="IPR036890">
    <property type="entry name" value="HATPase_C_sf"/>
</dbReference>
<dbReference type="SMART" id="SM00304">
    <property type="entry name" value="HAMP"/>
    <property type="match status" value="1"/>
</dbReference>
<dbReference type="Gene3D" id="6.10.340.10">
    <property type="match status" value="1"/>
</dbReference>
<dbReference type="InterPro" id="IPR003660">
    <property type="entry name" value="HAMP_dom"/>
</dbReference>